<evidence type="ECO:0000256" key="1">
    <source>
        <dbReference type="SAM" id="MobiDB-lite"/>
    </source>
</evidence>
<organism evidence="2 3">
    <name type="scientific">Strigomonas culicis</name>
    <dbReference type="NCBI Taxonomy" id="28005"/>
    <lineage>
        <taxon>Eukaryota</taxon>
        <taxon>Discoba</taxon>
        <taxon>Euglenozoa</taxon>
        <taxon>Kinetoplastea</taxon>
        <taxon>Metakinetoplastina</taxon>
        <taxon>Trypanosomatida</taxon>
        <taxon>Trypanosomatidae</taxon>
        <taxon>Strigomonadinae</taxon>
        <taxon>Strigomonas</taxon>
    </lineage>
</organism>
<comment type="caution">
    <text evidence="2">The sequence shown here is derived from an EMBL/GenBank/DDBJ whole genome shotgun (WGS) entry which is preliminary data.</text>
</comment>
<dbReference type="EMBL" id="ATMH01011528">
    <property type="protein sequence ID" value="EPY16091.1"/>
    <property type="molecule type" value="Genomic_DNA"/>
</dbReference>
<evidence type="ECO:0000313" key="2">
    <source>
        <dbReference type="EMBL" id="EPY16091.1"/>
    </source>
</evidence>
<feature type="region of interest" description="Disordered" evidence="1">
    <location>
        <begin position="231"/>
        <end position="278"/>
    </location>
</feature>
<feature type="region of interest" description="Disordered" evidence="1">
    <location>
        <begin position="1"/>
        <end position="34"/>
    </location>
</feature>
<feature type="compositionally biased region" description="Low complexity" evidence="1">
    <location>
        <begin position="178"/>
        <end position="193"/>
    </location>
</feature>
<evidence type="ECO:0000313" key="3">
    <source>
        <dbReference type="Proteomes" id="UP000015354"/>
    </source>
</evidence>
<reference evidence="2 3" key="1">
    <citation type="journal article" date="2013" name="PLoS ONE">
        <title>Predicting the Proteins of Angomonas deanei, Strigomonas culicis and Their Respective Endosymbionts Reveals New Aspects of the Trypanosomatidae Family.</title>
        <authorList>
            <person name="Motta M.C."/>
            <person name="Martins A.C."/>
            <person name="de Souza S.S."/>
            <person name="Catta-Preta C.M."/>
            <person name="Silva R."/>
            <person name="Klein C.C."/>
            <person name="de Almeida L.G."/>
            <person name="de Lima Cunha O."/>
            <person name="Ciapina L.P."/>
            <person name="Brocchi M."/>
            <person name="Colabardini A.C."/>
            <person name="de Araujo Lima B."/>
            <person name="Machado C.R."/>
            <person name="de Almeida Soares C.M."/>
            <person name="Probst C.M."/>
            <person name="de Menezes C.B."/>
            <person name="Thompson C.E."/>
            <person name="Bartholomeu D.C."/>
            <person name="Gradia D.F."/>
            <person name="Pavoni D.P."/>
            <person name="Grisard E.C."/>
            <person name="Fantinatti-Garboggini F."/>
            <person name="Marchini F.K."/>
            <person name="Rodrigues-Luiz G.F."/>
            <person name="Wagner G."/>
            <person name="Goldman G.H."/>
            <person name="Fietto J.L."/>
            <person name="Elias M.C."/>
            <person name="Goldman M.H."/>
            <person name="Sagot M.F."/>
            <person name="Pereira M."/>
            <person name="Stoco P.H."/>
            <person name="de Mendonca-Neto R.P."/>
            <person name="Teixeira S.M."/>
            <person name="Maciel T.E."/>
            <person name="de Oliveira Mendes T.A."/>
            <person name="Urmenyi T.P."/>
            <person name="de Souza W."/>
            <person name="Schenkman S."/>
            <person name="de Vasconcelos A.T."/>
        </authorList>
    </citation>
    <scope>NUCLEOTIDE SEQUENCE [LARGE SCALE GENOMIC DNA]</scope>
</reference>
<feature type="compositionally biased region" description="Basic residues" evidence="1">
    <location>
        <begin position="259"/>
        <end position="269"/>
    </location>
</feature>
<keyword evidence="3" id="KW-1185">Reference proteome</keyword>
<name>S9UN56_9TRYP</name>
<proteinExistence type="predicted"/>
<feature type="region of interest" description="Disordered" evidence="1">
    <location>
        <begin position="112"/>
        <end position="146"/>
    </location>
</feature>
<feature type="compositionally biased region" description="Polar residues" evidence="1">
    <location>
        <begin position="112"/>
        <end position="126"/>
    </location>
</feature>
<dbReference type="Proteomes" id="UP000015354">
    <property type="component" value="Unassembled WGS sequence"/>
</dbReference>
<protein>
    <submittedName>
        <fullName evidence="2">Proteophosphoglycan ppg4</fullName>
    </submittedName>
</protein>
<feature type="region of interest" description="Disordered" evidence="1">
    <location>
        <begin position="164"/>
        <end position="198"/>
    </location>
</feature>
<dbReference type="AlphaFoldDB" id="S9UN56"/>
<feature type="compositionally biased region" description="Low complexity" evidence="1">
    <location>
        <begin position="127"/>
        <end position="146"/>
    </location>
</feature>
<gene>
    <name evidence="2" type="ORF">STCU_11558</name>
</gene>
<accession>S9UN56</accession>
<sequence length="278" mass="28282">MNIDDLFSDHPPPPPASVAAALTSSGPTAPPVATGAAHALDDFFGAGSMSVPGEAATTSTTGPAALMPFFHPNSIAGSGRTASAGKASSAGHAETGSTIDYQDFRSSFSAASTKLTSEGSSTVTEEQQQQQQAPPSAAAGARPPQRVVQVPPRLPHLHLTSPLAVATAPASTSGTPEGSAPSTGAATTASGSPNRQRGEKPFALVQFTEEDSELTDTLQLSARRQLALAPTYSSGSSMRLPHSASALPFNNGSASPRRSAARRSQRCRPSRGQVRPAC</sequence>